<dbReference type="RefSeq" id="WP_142853783.1">
    <property type="nucleotide sequence ID" value="NZ_FXWW01000002.1"/>
</dbReference>
<organism evidence="3 4">
    <name type="scientific">Aliiroseovarius halocynthiae</name>
    <dbReference type="NCBI Taxonomy" id="985055"/>
    <lineage>
        <taxon>Bacteria</taxon>
        <taxon>Pseudomonadati</taxon>
        <taxon>Pseudomonadota</taxon>
        <taxon>Alphaproteobacteria</taxon>
        <taxon>Rhodobacterales</taxon>
        <taxon>Paracoccaceae</taxon>
        <taxon>Aliiroseovarius</taxon>
    </lineage>
</organism>
<keyword evidence="4" id="KW-1185">Reference proteome</keyword>
<dbReference type="InterPro" id="IPR013830">
    <property type="entry name" value="SGNH_hydro"/>
</dbReference>
<feature type="signal peptide" evidence="1">
    <location>
        <begin position="1"/>
        <end position="28"/>
    </location>
</feature>
<sequence>MVSRAYGVLTSGLKGLIAAVLMNCAAHAETTTILAIGDSLTAGYGLPQGEGFVPQLEAALNAQGLNVHIVNAGVSGDTSAGGAARLGWILTDEVDVALVALGGNDMLRGISPEETQRNLSKILTELGNKDIPTLLVGMLASANFGEVYRTEFQQVFPDLAETFDVALFPDFLEGIASAGSFADAQRLYLQADGLHPNREGVALIVDKMVPAVVSFLR</sequence>
<accession>A0A545SRN9</accession>
<evidence type="ECO:0000256" key="1">
    <source>
        <dbReference type="SAM" id="SignalP"/>
    </source>
</evidence>
<dbReference type="InterPro" id="IPR051532">
    <property type="entry name" value="Ester_Hydrolysis_Enzymes"/>
</dbReference>
<dbReference type="InterPro" id="IPR036514">
    <property type="entry name" value="SGNH_hydro_sf"/>
</dbReference>
<gene>
    <name evidence="3" type="ORF">FIL88_10410</name>
</gene>
<evidence type="ECO:0000313" key="3">
    <source>
        <dbReference type="EMBL" id="TQV67617.1"/>
    </source>
</evidence>
<dbReference type="EMBL" id="VICH01000006">
    <property type="protein sequence ID" value="TQV67617.1"/>
    <property type="molecule type" value="Genomic_DNA"/>
</dbReference>
<dbReference type="PANTHER" id="PTHR30383:SF24">
    <property type="entry name" value="THIOESTERASE 1_PROTEASE 1_LYSOPHOSPHOLIPASE L1"/>
    <property type="match status" value="1"/>
</dbReference>
<dbReference type="PANTHER" id="PTHR30383">
    <property type="entry name" value="THIOESTERASE 1/PROTEASE 1/LYSOPHOSPHOLIPASE L1"/>
    <property type="match status" value="1"/>
</dbReference>
<evidence type="ECO:0000313" key="4">
    <source>
        <dbReference type="Proteomes" id="UP000315816"/>
    </source>
</evidence>
<feature type="chain" id="PRO_5021901715" evidence="1">
    <location>
        <begin position="29"/>
        <end position="217"/>
    </location>
</feature>
<evidence type="ECO:0000259" key="2">
    <source>
        <dbReference type="Pfam" id="PF13472"/>
    </source>
</evidence>
<proteinExistence type="predicted"/>
<dbReference type="Pfam" id="PF13472">
    <property type="entry name" value="Lipase_GDSL_2"/>
    <property type="match status" value="1"/>
</dbReference>
<comment type="caution">
    <text evidence="3">The sequence shown here is derived from an EMBL/GenBank/DDBJ whole genome shotgun (WGS) entry which is preliminary data.</text>
</comment>
<dbReference type="GO" id="GO:0004622">
    <property type="term" value="F:phosphatidylcholine lysophospholipase activity"/>
    <property type="evidence" value="ECO:0007669"/>
    <property type="project" value="TreeGrafter"/>
</dbReference>
<dbReference type="OrthoDB" id="9786188at2"/>
<keyword evidence="1" id="KW-0732">Signal</keyword>
<dbReference type="AlphaFoldDB" id="A0A545SRN9"/>
<reference evidence="3 4" key="1">
    <citation type="submission" date="2019-06" db="EMBL/GenBank/DDBJ databases">
        <title>A novel species of marine bacteria.</title>
        <authorList>
            <person name="Wang Y."/>
        </authorList>
    </citation>
    <scope>NUCLEOTIDE SEQUENCE [LARGE SCALE GENOMIC DNA]</scope>
    <source>
        <strain evidence="3 4">MA1-10</strain>
    </source>
</reference>
<name>A0A545SRN9_9RHOB</name>
<dbReference type="SUPFAM" id="SSF52266">
    <property type="entry name" value="SGNH hydrolase"/>
    <property type="match status" value="1"/>
</dbReference>
<feature type="domain" description="SGNH hydrolase-type esterase" evidence="2">
    <location>
        <begin position="35"/>
        <end position="202"/>
    </location>
</feature>
<protein>
    <submittedName>
        <fullName evidence="3">Arylesterase</fullName>
    </submittedName>
</protein>
<dbReference type="Proteomes" id="UP000315816">
    <property type="component" value="Unassembled WGS sequence"/>
</dbReference>
<dbReference type="CDD" id="cd01822">
    <property type="entry name" value="Lysophospholipase_L1_like"/>
    <property type="match status" value="1"/>
</dbReference>
<dbReference type="Gene3D" id="3.40.50.1110">
    <property type="entry name" value="SGNH hydrolase"/>
    <property type="match status" value="1"/>
</dbReference>